<keyword evidence="1" id="KW-0812">Transmembrane</keyword>
<comment type="caution">
    <text evidence="2">The sequence shown here is derived from an EMBL/GenBank/DDBJ whole genome shotgun (WGS) entry which is preliminary data.</text>
</comment>
<keyword evidence="3" id="KW-1185">Reference proteome</keyword>
<gene>
    <name evidence="2" type="ORF">D0Y65_037746</name>
</gene>
<reference evidence="2 3" key="1">
    <citation type="submission" date="2018-09" db="EMBL/GenBank/DDBJ databases">
        <title>A high-quality reference genome of wild soybean provides a powerful tool to mine soybean genomes.</title>
        <authorList>
            <person name="Xie M."/>
            <person name="Chung C.Y.L."/>
            <person name="Li M.-W."/>
            <person name="Wong F.-L."/>
            <person name="Chan T.-F."/>
            <person name="Lam H.-M."/>
        </authorList>
    </citation>
    <scope>NUCLEOTIDE SEQUENCE [LARGE SCALE GENOMIC DNA]</scope>
    <source>
        <strain evidence="3">cv. W05</strain>
        <tissue evidence="2">Hypocotyl of etiolated seedlings</tissue>
    </source>
</reference>
<feature type="transmembrane region" description="Helical" evidence="1">
    <location>
        <begin position="34"/>
        <end position="58"/>
    </location>
</feature>
<organism evidence="2 3">
    <name type="scientific">Glycine soja</name>
    <name type="common">Wild soybean</name>
    <dbReference type="NCBI Taxonomy" id="3848"/>
    <lineage>
        <taxon>Eukaryota</taxon>
        <taxon>Viridiplantae</taxon>
        <taxon>Streptophyta</taxon>
        <taxon>Embryophyta</taxon>
        <taxon>Tracheophyta</taxon>
        <taxon>Spermatophyta</taxon>
        <taxon>Magnoliopsida</taxon>
        <taxon>eudicotyledons</taxon>
        <taxon>Gunneridae</taxon>
        <taxon>Pentapetalae</taxon>
        <taxon>rosids</taxon>
        <taxon>fabids</taxon>
        <taxon>Fabales</taxon>
        <taxon>Fabaceae</taxon>
        <taxon>Papilionoideae</taxon>
        <taxon>50 kb inversion clade</taxon>
        <taxon>NPAAA clade</taxon>
        <taxon>indigoferoid/millettioid clade</taxon>
        <taxon>Phaseoleae</taxon>
        <taxon>Glycine</taxon>
        <taxon>Glycine subgen. Soja</taxon>
    </lineage>
</organism>
<feature type="transmembrane region" description="Helical" evidence="1">
    <location>
        <begin position="64"/>
        <end position="83"/>
    </location>
</feature>
<evidence type="ECO:0000313" key="2">
    <source>
        <dbReference type="EMBL" id="RZB67538.1"/>
    </source>
</evidence>
<keyword evidence="1" id="KW-0472">Membrane</keyword>
<feature type="transmembrane region" description="Helical" evidence="1">
    <location>
        <begin position="6"/>
        <end position="22"/>
    </location>
</feature>
<protein>
    <submittedName>
        <fullName evidence="2">Uncharacterized protein</fullName>
    </submittedName>
</protein>
<evidence type="ECO:0000313" key="3">
    <source>
        <dbReference type="Proteomes" id="UP000289340"/>
    </source>
</evidence>
<name>A0A445H1P6_GLYSO</name>
<dbReference type="Proteomes" id="UP000289340">
    <property type="component" value="Chromosome 14"/>
</dbReference>
<accession>A0A445H1P6</accession>
<sequence>MGSKTKIALLIIPLAMFLFICSEERLFKRSMRVMPNYLVVAASSLVVVLVVVASSLVVASTQGFAISAVVLGIHSEVALGVALDSLKIRPTK</sequence>
<proteinExistence type="predicted"/>
<keyword evidence="1" id="KW-1133">Transmembrane helix</keyword>
<dbReference type="EMBL" id="QZWG01000014">
    <property type="protein sequence ID" value="RZB67538.1"/>
    <property type="molecule type" value="Genomic_DNA"/>
</dbReference>
<dbReference type="AlphaFoldDB" id="A0A445H1P6"/>
<evidence type="ECO:0000256" key="1">
    <source>
        <dbReference type="SAM" id="Phobius"/>
    </source>
</evidence>